<dbReference type="SUPFAM" id="SSF68906">
    <property type="entry name" value="SAP domain"/>
    <property type="match status" value="1"/>
</dbReference>
<dbReference type="GO" id="GO:0031175">
    <property type="term" value="P:neuron projection development"/>
    <property type="evidence" value="ECO:0007669"/>
    <property type="project" value="TreeGrafter"/>
</dbReference>
<evidence type="ECO:0000256" key="4">
    <source>
        <dbReference type="ARBA" id="ARBA00022525"/>
    </source>
</evidence>
<evidence type="ECO:0000313" key="11">
    <source>
        <dbReference type="EMBL" id="KZS15880.1"/>
    </source>
</evidence>
<dbReference type="GO" id="GO:0071542">
    <property type="term" value="P:dopaminergic neuron differentiation"/>
    <property type="evidence" value="ECO:0007669"/>
    <property type="project" value="TreeGrafter"/>
</dbReference>
<dbReference type="EMBL" id="LRGB01000804">
    <property type="protein sequence ID" value="KZS15880.1"/>
    <property type="molecule type" value="Genomic_DNA"/>
</dbReference>
<evidence type="ECO:0000256" key="1">
    <source>
        <dbReference type="ARBA" id="ARBA00004613"/>
    </source>
</evidence>
<evidence type="ECO:0000256" key="5">
    <source>
        <dbReference type="ARBA" id="ARBA00022729"/>
    </source>
</evidence>
<dbReference type="EMBL" id="LR012589">
    <property type="protein sequence ID" value="SVE82208.1"/>
    <property type="molecule type" value="mRNA"/>
</dbReference>
<evidence type="ECO:0000256" key="8">
    <source>
        <dbReference type="SAM" id="SignalP"/>
    </source>
</evidence>
<evidence type="ECO:0000313" key="15">
    <source>
        <dbReference type="EMBL" id="SVE82208.1"/>
    </source>
</evidence>
<sequence length="172" mass="19765">MNKLILIGFFLSIIAIFDSYALKPSDCEVCFAVVEKFAAGLTSDEKKNPKVIEDKFRTFCKTSKGKDHRFCYYLGGLEESATGILSEMAKPLSWSSPVDKVCEKLKKKDSQICDLRYEKSIDVKTVDLKKLKVRDLKKILSDWEESCEDCIEKGDFIKRIEVLKPKYVREDL</sequence>
<dbReference type="InterPro" id="IPR019345">
    <property type="entry name" value="ARMET_C"/>
</dbReference>
<dbReference type="InterPro" id="IPR045333">
    <property type="entry name" value="ARMET-like"/>
</dbReference>
<dbReference type="EMBL" id="LR013737">
    <property type="protein sequence ID" value="SVE83356.1"/>
    <property type="molecule type" value="mRNA"/>
</dbReference>
<dbReference type="InterPro" id="IPR036361">
    <property type="entry name" value="SAP_dom_sf"/>
</dbReference>
<evidence type="ECO:0000313" key="14">
    <source>
        <dbReference type="EMBL" id="SVE81624.1"/>
    </source>
</evidence>
<dbReference type="OrthoDB" id="5597848at2759"/>
<comment type="subcellular location">
    <subcellularLocation>
        <location evidence="1">Secreted</location>
    </subcellularLocation>
</comment>
<name>A0A0P5CKR4_9CRUS</name>
<dbReference type="Gene3D" id="1.10.720.30">
    <property type="entry name" value="SAP domain"/>
    <property type="match status" value="1"/>
</dbReference>
<keyword evidence="18" id="KW-1185">Reference proteome</keyword>
<keyword evidence="4" id="KW-0964">Secreted</keyword>
<evidence type="ECO:0000256" key="3">
    <source>
        <dbReference type="ARBA" id="ARBA00014267"/>
    </source>
</evidence>
<dbReference type="PANTHER" id="PTHR12990">
    <property type="entry name" value="ARMET-LIKE PROTEIN"/>
    <property type="match status" value="1"/>
</dbReference>
<dbReference type="GO" id="GO:0005783">
    <property type="term" value="C:endoplasmic reticulum"/>
    <property type="evidence" value="ECO:0007669"/>
    <property type="project" value="TreeGrafter"/>
</dbReference>
<reference evidence="12" key="2">
    <citation type="submission" date="2018-08" db="EMBL/GenBank/DDBJ databases">
        <authorList>
            <person name="Cornetti L."/>
        </authorList>
    </citation>
    <scope>NUCLEOTIDE SEQUENCE</scope>
    <source>
        <strain evidence="12">CH-H-1</strain>
        <strain evidence="17">FI-XINB3</strain>
        <strain evidence="13">FR-SA-1</strain>
        <strain evidence="14">GB-EK1-32</strain>
        <strain evidence="15">MN-DM1-1</strain>
        <strain evidence="16">RU-SAM-5</strain>
    </source>
</reference>
<evidence type="ECO:0000313" key="13">
    <source>
        <dbReference type="EMBL" id="SVE81007.1"/>
    </source>
</evidence>
<evidence type="ECO:0000259" key="10">
    <source>
        <dbReference type="Pfam" id="PF20145"/>
    </source>
</evidence>
<feature type="signal peptide" evidence="8">
    <location>
        <begin position="1"/>
        <end position="21"/>
    </location>
</feature>
<evidence type="ECO:0000259" key="9">
    <source>
        <dbReference type="Pfam" id="PF10208"/>
    </source>
</evidence>
<feature type="domain" description="ARMET C-terminal" evidence="9">
    <location>
        <begin position="125"/>
        <end position="167"/>
    </location>
</feature>
<dbReference type="Pfam" id="PF20145">
    <property type="entry name" value="ARMET_N"/>
    <property type="match status" value="1"/>
</dbReference>
<dbReference type="Pfam" id="PF10208">
    <property type="entry name" value="ARMET_C"/>
    <property type="match status" value="1"/>
</dbReference>
<accession>A0A0P5CKR4</accession>
<protein>
    <recommendedName>
        <fullName evidence="3">Mesencephalic astrocyte-derived neurotrophic factor homolog</fullName>
    </recommendedName>
    <alternativeName>
        <fullName evidence="7">MANF/CDNF-like protein</fullName>
    </alternativeName>
</protein>
<organism evidence="11 18">
    <name type="scientific">Daphnia magna</name>
    <dbReference type="NCBI Taxonomy" id="35525"/>
    <lineage>
        <taxon>Eukaryota</taxon>
        <taxon>Metazoa</taxon>
        <taxon>Ecdysozoa</taxon>
        <taxon>Arthropoda</taxon>
        <taxon>Crustacea</taxon>
        <taxon>Branchiopoda</taxon>
        <taxon>Diplostraca</taxon>
        <taxon>Cladocera</taxon>
        <taxon>Anomopoda</taxon>
        <taxon>Daphniidae</taxon>
        <taxon>Daphnia</taxon>
    </lineage>
</organism>
<evidence type="ECO:0000313" key="18">
    <source>
        <dbReference type="Proteomes" id="UP000076858"/>
    </source>
</evidence>
<evidence type="ECO:0000256" key="2">
    <source>
        <dbReference type="ARBA" id="ARBA00005617"/>
    </source>
</evidence>
<proteinExistence type="evidence at transcript level"/>
<evidence type="ECO:0000256" key="6">
    <source>
        <dbReference type="ARBA" id="ARBA00023157"/>
    </source>
</evidence>
<dbReference type="EMBL" id="LR011388">
    <property type="protein sequence ID" value="SVE81007.1"/>
    <property type="molecule type" value="mRNA"/>
</dbReference>
<evidence type="ECO:0000313" key="17">
    <source>
        <dbReference type="EMBL" id="SVE83356.1"/>
    </source>
</evidence>
<evidence type="ECO:0000256" key="7">
    <source>
        <dbReference type="ARBA" id="ARBA00032923"/>
    </source>
</evidence>
<dbReference type="EMBL" id="LR013149">
    <property type="protein sequence ID" value="SVE82768.1"/>
    <property type="molecule type" value="mRNA"/>
</dbReference>
<dbReference type="AlphaFoldDB" id="A0A0P5CKR4"/>
<comment type="similarity">
    <text evidence="2">Belongs to the ARMET family.</text>
</comment>
<evidence type="ECO:0000313" key="12">
    <source>
        <dbReference type="EMBL" id="SVE80424.1"/>
    </source>
</evidence>
<dbReference type="Proteomes" id="UP000076858">
    <property type="component" value="Unassembled WGS sequence"/>
</dbReference>
<dbReference type="STRING" id="35525.A0A0P5CKR4"/>
<dbReference type="FunFam" id="1.10.225.10:FF:000003">
    <property type="entry name" value="Mesencephalic astrocyte-derived neurotrophic factor"/>
    <property type="match status" value="1"/>
</dbReference>
<reference evidence="11 18" key="1">
    <citation type="submission" date="2016-03" db="EMBL/GenBank/DDBJ databases">
        <title>EvidentialGene: Evidence-directed Construction of Genes on Genomes.</title>
        <authorList>
            <person name="Gilbert D.G."/>
            <person name="Choi J.-H."/>
            <person name="Mockaitis K."/>
            <person name="Colbourne J."/>
            <person name="Pfrender M."/>
        </authorList>
    </citation>
    <scope>NUCLEOTIDE SEQUENCE [LARGE SCALE GENOMIC DNA]</scope>
    <source>
        <strain evidence="11 18">Xinb3</strain>
        <tissue evidence="11">Complete organism</tissue>
    </source>
</reference>
<keyword evidence="5 8" id="KW-0732">Signal</keyword>
<dbReference type="GO" id="GO:0005615">
    <property type="term" value="C:extracellular space"/>
    <property type="evidence" value="ECO:0007669"/>
    <property type="project" value="TreeGrafter"/>
</dbReference>
<feature type="chain" id="PRO_5013462034" description="Mesencephalic astrocyte-derived neurotrophic factor homolog" evidence="8">
    <location>
        <begin position="22"/>
        <end position="172"/>
    </location>
</feature>
<keyword evidence="6" id="KW-1015">Disulfide bond</keyword>
<feature type="domain" description="ARMET N-terminal" evidence="10">
    <location>
        <begin position="26"/>
        <end position="121"/>
    </location>
</feature>
<dbReference type="EMBL" id="LR012005">
    <property type="protein sequence ID" value="SVE81624.1"/>
    <property type="molecule type" value="mRNA"/>
</dbReference>
<dbReference type="Gene3D" id="1.10.225.10">
    <property type="entry name" value="Saposin-like"/>
    <property type="match status" value="1"/>
</dbReference>
<dbReference type="InterPro" id="IPR045332">
    <property type="entry name" value="ARMET_N"/>
</dbReference>
<dbReference type="EMBL" id="LR010805">
    <property type="protein sequence ID" value="SVE80424.1"/>
    <property type="molecule type" value="mRNA"/>
</dbReference>
<dbReference type="PANTHER" id="PTHR12990:SF5">
    <property type="entry name" value="MESENCEPHALIC ASTROCYTE-DERIVED NEUROTROPHIC FACTOR HOMOLOG"/>
    <property type="match status" value="1"/>
</dbReference>
<evidence type="ECO:0000313" key="16">
    <source>
        <dbReference type="EMBL" id="SVE82768.1"/>
    </source>
</evidence>
<gene>
    <name evidence="12" type="primary">EOG090X0F26</name>
    <name evidence="11" type="ORF">APZ42_018476</name>
</gene>